<dbReference type="InterPro" id="IPR011213">
    <property type="entry name" value="NMN_biosyn"/>
</dbReference>
<dbReference type="RefSeq" id="WP_149280370.1">
    <property type="nucleotide sequence ID" value="NZ_CP043506.1"/>
</dbReference>
<dbReference type="Pfam" id="PF21906">
    <property type="entry name" value="WHD_NrtR"/>
    <property type="match status" value="1"/>
</dbReference>
<dbReference type="EMBL" id="CP043506">
    <property type="protein sequence ID" value="QEO18713.1"/>
    <property type="molecule type" value="Genomic_DNA"/>
</dbReference>
<evidence type="ECO:0000259" key="1">
    <source>
        <dbReference type="Pfam" id="PF21906"/>
    </source>
</evidence>
<evidence type="ECO:0000313" key="3">
    <source>
        <dbReference type="Proteomes" id="UP000324536"/>
    </source>
</evidence>
<dbReference type="Proteomes" id="UP000324536">
    <property type="component" value="Chromosome"/>
</dbReference>
<sequence>MAKPDLCEAELVAVLVGMGLGVPTVLTLCNGEIFPAGPLTMEHSSLQKGMRGWVERQTGMALGHTEQLYTFASAADGKTPRQVRISYLAFIRQNYEAEETATSLYEYFPWEDRRHPACHNLLLEIKEQLKSWAGAKSSHWQRCCRIFGFDGAVWNDELALSRYELLWEAGLVPEASGHRASLIPGKTMRHDYRRVLATALSRIRAKIRYTPVVFDLLPPSFPLLQLQNTMEALAGRLMHKQNFRRLVQQQGLVAETAHYIAYGKGRPARLYSFQSETAPSCFLAGAMLPLPSL</sequence>
<accession>A0A5C1YSC1</accession>
<organism evidence="2 3">
    <name type="scientific">Acetobacter vaccinii</name>
    <dbReference type="NCBI Taxonomy" id="2592655"/>
    <lineage>
        <taxon>Bacteria</taxon>
        <taxon>Pseudomonadati</taxon>
        <taxon>Pseudomonadota</taxon>
        <taxon>Alphaproteobacteria</taxon>
        <taxon>Acetobacterales</taxon>
        <taxon>Acetobacteraceae</taxon>
        <taxon>Acetobacter</taxon>
    </lineage>
</organism>
<dbReference type="InterPro" id="IPR036390">
    <property type="entry name" value="WH_DNA-bd_sf"/>
</dbReference>
<gene>
    <name evidence="2" type="ORF">FLP30_11525</name>
</gene>
<evidence type="ECO:0000313" key="2">
    <source>
        <dbReference type="EMBL" id="QEO18713.1"/>
    </source>
</evidence>
<dbReference type="PIRSF" id="PIRSF019423">
    <property type="entry name" value="NMN_biosyn"/>
    <property type="match status" value="1"/>
</dbReference>
<keyword evidence="3" id="KW-1185">Reference proteome</keyword>
<feature type="domain" description="NrtR DNA-binding winged helix" evidence="1">
    <location>
        <begin position="213"/>
        <end position="273"/>
    </location>
</feature>
<reference evidence="2 3" key="1">
    <citation type="submission" date="2019-09" db="EMBL/GenBank/DDBJ databases">
        <title>Genome sequencing of strain KACC 21233.</title>
        <authorList>
            <person name="Heo J."/>
            <person name="Kim S.-J."/>
            <person name="Kim J.-S."/>
            <person name="Hong S.-B."/>
            <person name="Kwon S.-W."/>
        </authorList>
    </citation>
    <scope>NUCLEOTIDE SEQUENCE [LARGE SCALE GENOMIC DNA]</scope>
    <source>
        <strain evidence="2 3">KACC 21233</strain>
    </source>
</reference>
<dbReference type="Gene3D" id="1.10.10.10">
    <property type="entry name" value="Winged helix-like DNA-binding domain superfamily/Winged helix DNA-binding domain"/>
    <property type="match status" value="1"/>
</dbReference>
<dbReference type="InterPro" id="IPR036388">
    <property type="entry name" value="WH-like_DNA-bd_sf"/>
</dbReference>
<proteinExistence type="predicted"/>
<dbReference type="KEGG" id="acek:FLP30_11525"/>
<dbReference type="AlphaFoldDB" id="A0A5C1YSC1"/>
<dbReference type="SUPFAM" id="SSF46785">
    <property type="entry name" value="Winged helix' DNA-binding domain"/>
    <property type="match status" value="1"/>
</dbReference>
<dbReference type="InterPro" id="IPR054105">
    <property type="entry name" value="WHD_NrtR"/>
</dbReference>
<name>A0A5C1YSC1_9PROT</name>
<protein>
    <recommendedName>
        <fullName evidence="1">NrtR DNA-binding winged helix domain-containing protein</fullName>
    </recommendedName>
</protein>
<dbReference type="OrthoDB" id="9786141at2"/>